<dbReference type="Proteomes" id="UP000663869">
    <property type="component" value="Unassembled WGS sequence"/>
</dbReference>
<accession>A0A820R8L8</accession>
<sequence>MSRCFLDAFPVEILYAIFSYFLAHEILLTFSSASPFVDAALVTYSDYRIDFKSILKRHFDLVCRRIRPDQVVSLKLFDDDDTPCQIKIFLSQFQIEQFTRLRSLTLPDVQTSWLQHILSNLNKLERLNSLKLVNTPFSGRIYERSDCLINYTVENRLKCIPLSHLQQLTISNCSFHDLENIFTRALQLKSLNIQLTGAAASLKYFPVLPQLTSLMLKIDDENSAFVPTGNNLILSMNTFEFFLSKLPRLRHLVLDGQAHTSIIDGRRWEILAMDLLTFNFNFKLEINQIEQILETFRTPFWIERKRWFVAYIHGRLFSVPHFVGRCITLPFHTPVHSTTPNDELFYEHVDSLGLPNAEIDDVHRFAHVTTLRLELAIRLTTIQTMIDLSRVRELILYGRESLSIILQIPTVMPRVDKISLYFGISENINNDLRRIRDMQPIKQVRTLQIIGSKYMSHVRNMSSIKELCRIFTHVKQLHVFDQTSIRHIGCWIDGFKYLSNASFYLSLSMNETINHRLMRKPNMLVNGSCSLANGTFECRIIDLGERKAYCSIWIGDQASLSQY</sequence>
<proteinExistence type="predicted"/>
<dbReference type="AlphaFoldDB" id="A0A820R8L8"/>
<organism evidence="2 3">
    <name type="scientific">Rotaria socialis</name>
    <dbReference type="NCBI Taxonomy" id="392032"/>
    <lineage>
        <taxon>Eukaryota</taxon>
        <taxon>Metazoa</taxon>
        <taxon>Spiralia</taxon>
        <taxon>Gnathifera</taxon>
        <taxon>Rotifera</taxon>
        <taxon>Eurotatoria</taxon>
        <taxon>Bdelloidea</taxon>
        <taxon>Philodinida</taxon>
        <taxon>Philodinidae</taxon>
        <taxon>Rotaria</taxon>
    </lineage>
</organism>
<evidence type="ECO:0000313" key="1">
    <source>
        <dbReference type="EMBL" id="CAF3568814.1"/>
    </source>
</evidence>
<dbReference type="InterPro" id="IPR032675">
    <property type="entry name" value="LRR_dom_sf"/>
</dbReference>
<reference evidence="2" key="1">
    <citation type="submission" date="2021-02" db="EMBL/GenBank/DDBJ databases">
        <authorList>
            <person name="Nowell W R."/>
        </authorList>
    </citation>
    <scope>NUCLEOTIDE SEQUENCE</scope>
</reference>
<dbReference type="SUPFAM" id="SSF52047">
    <property type="entry name" value="RNI-like"/>
    <property type="match status" value="1"/>
</dbReference>
<protein>
    <recommendedName>
        <fullName evidence="4">F-box domain-containing protein</fullName>
    </recommendedName>
</protein>
<dbReference type="Proteomes" id="UP000663862">
    <property type="component" value="Unassembled WGS sequence"/>
</dbReference>
<dbReference type="EMBL" id="CAJNYU010002627">
    <property type="protein sequence ID" value="CAF3568814.1"/>
    <property type="molecule type" value="Genomic_DNA"/>
</dbReference>
<dbReference type="EMBL" id="CAJOBQ010000898">
    <property type="protein sequence ID" value="CAF4431919.1"/>
    <property type="molecule type" value="Genomic_DNA"/>
</dbReference>
<evidence type="ECO:0000313" key="2">
    <source>
        <dbReference type="EMBL" id="CAF4431919.1"/>
    </source>
</evidence>
<dbReference type="Gene3D" id="3.80.10.10">
    <property type="entry name" value="Ribonuclease Inhibitor"/>
    <property type="match status" value="1"/>
</dbReference>
<evidence type="ECO:0000313" key="3">
    <source>
        <dbReference type="Proteomes" id="UP000663862"/>
    </source>
</evidence>
<evidence type="ECO:0008006" key="4">
    <source>
        <dbReference type="Google" id="ProtNLM"/>
    </source>
</evidence>
<comment type="caution">
    <text evidence="2">The sequence shown here is derived from an EMBL/GenBank/DDBJ whole genome shotgun (WGS) entry which is preliminary data.</text>
</comment>
<name>A0A820R8L8_9BILA</name>
<gene>
    <name evidence="1" type="ORF">FME351_LOCUS20342</name>
    <name evidence="2" type="ORF">TSG867_LOCUS15412</name>
</gene>